<accession>A0AAD8JY37</accession>
<keyword evidence="2" id="KW-1185">Reference proteome</keyword>
<dbReference type="AlphaFoldDB" id="A0AAD8JY37"/>
<gene>
    <name evidence="1" type="ORF">QVD17_33118</name>
</gene>
<sequence length="131" mass="13866">MGTSLVFRSYNPNTAGLIRSDRHKLGIQAGLVTATYGGVTLRKANCAKVCERLVDPDQLVATEIQVEELADREDELVYPNGRVGAAAASSTRVSCYAVACSHQGDDPEYVNLGRAHGGLSGYAPMHGSPTT</sequence>
<dbReference type="Proteomes" id="UP001229421">
    <property type="component" value="Unassembled WGS sequence"/>
</dbReference>
<evidence type="ECO:0000313" key="1">
    <source>
        <dbReference type="EMBL" id="KAK1412123.1"/>
    </source>
</evidence>
<dbReference type="EMBL" id="JAUHHV010000009">
    <property type="protein sequence ID" value="KAK1412123.1"/>
    <property type="molecule type" value="Genomic_DNA"/>
</dbReference>
<reference evidence="1" key="1">
    <citation type="journal article" date="2023" name="bioRxiv">
        <title>Improved chromosome-level genome assembly for marigold (Tagetes erecta).</title>
        <authorList>
            <person name="Jiang F."/>
            <person name="Yuan L."/>
            <person name="Wang S."/>
            <person name="Wang H."/>
            <person name="Xu D."/>
            <person name="Wang A."/>
            <person name="Fan W."/>
        </authorList>
    </citation>
    <scope>NUCLEOTIDE SEQUENCE</scope>
    <source>
        <strain evidence="1">WSJ</strain>
        <tissue evidence="1">Leaf</tissue>
    </source>
</reference>
<comment type="caution">
    <text evidence="1">The sequence shown here is derived from an EMBL/GenBank/DDBJ whole genome shotgun (WGS) entry which is preliminary data.</text>
</comment>
<protein>
    <submittedName>
        <fullName evidence="1">Uncharacterized protein</fullName>
    </submittedName>
</protein>
<name>A0AAD8JY37_TARER</name>
<organism evidence="1 2">
    <name type="scientific">Tagetes erecta</name>
    <name type="common">African marigold</name>
    <dbReference type="NCBI Taxonomy" id="13708"/>
    <lineage>
        <taxon>Eukaryota</taxon>
        <taxon>Viridiplantae</taxon>
        <taxon>Streptophyta</taxon>
        <taxon>Embryophyta</taxon>
        <taxon>Tracheophyta</taxon>
        <taxon>Spermatophyta</taxon>
        <taxon>Magnoliopsida</taxon>
        <taxon>eudicotyledons</taxon>
        <taxon>Gunneridae</taxon>
        <taxon>Pentapetalae</taxon>
        <taxon>asterids</taxon>
        <taxon>campanulids</taxon>
        <taxon>Asterales</taxon>
        <taxon>Asteraceae</taxon>
        <taxon>Asteroideae</taxon>
        <taxon>Heliantheae alliance</taxon>
        <taxon>Tageteae</taxon>
        <taxon>Tagetes</taxon>
    </lineage>
</organism>
<evidence type="ECO:0000313" key="2">
    <source>
        <dbReference type="Proteomes" id="UP001229421"/>
    </source>
</evidence>
<proteinExistence type="predicted"/>